<organism evidence="2 3">
    <name type="scientific">Catellatospora coxensis</name>
    <dbReference type="NCBI Taxonomy" id="310354"/>
    <lineage>
        <taxon>Bacteria</taxon>
        <taxon>Bacillati</taxon>
        <taxon>Actinomycetota</taxon>
        <taxon>Actinomycetes</taxon>
        <taxon>Micromonosporales</taxon>
        <taxon>Micromonosporaceae</taxon>
        <taxon>Catellatospora</taxon>
    </lineage>
</organism>
<feature type="region of interest" description="Disordered" evidence="1">
    <location>
        <begin position="306"/>
        <end position="457"/>
    </location>
</feature>
<feature type="compositionally biased region" description="Low complexity" evidence="1">
    <location>
        <begin position="231"/>
        <end position="245"/>
    </location>
</feature>
<feature type="region of interest" description="Disordered" evidence="1">
    <location>
        <begin position="2866"/>
        <end position="2930"/>
    </location>
</feature>
<feature type="region of interest" description="Disordered" evidence="1">
    <location>
        <begin position="3181"/>
        <end position="3228"/>
    </location>
</feature>
<feature type="region of interest" description="Disordered" evidence="1">
    <location>
        <begin position="511"/>
        <end position="552"/>
    </location>
</feature>
<name>A0A8J3L491_9ACTN</name>
<reference evidence="2 3" key="1">
    <citation type="submission" date="2021-01" db="EMBL/GenBank/DDBJ databases">
        <title>Whole genome shotgun sequence of Catellatospora coxensis NBRC 107359.</title>
        <authorList>
            <person name="Komaki H."/>
            <person name="Tamura T."/>
        </authorList>
    </citation>
    <scope>NUCLEOTIDE SEQUENCE [LARGE SCALE GENOMIC DNA]</scope>
    <source>
        <strain evidence="2 3">NBRC 107359</strain>
    </source>
</reference>
<sequence length="3669" mass="391732">MIGGIAGPVLFEGLSRALTRALGSRFGDDVGERAVTSLPGTAGLGALTEFSAEQLADLIMNGRIQQSDDPWAPASAGAVEGVVDWVGHRSRRGDASAGLDGDVGKIDMPGWDLDAGGGAGPGGSPVWAMGDGFGGSGTVSGIFVLRGRFGSDGSFDGSVRVAGQFASGGDAVAGEFAGRGWLRGGFAGSFSPARLVAGDGGSLVGEVRARGRFDGLMRLTGTFTPWQAGEAAAPAAPRPDAAAAAGGPGAVRGQTTPSGRVVTGPVVSDAAIVARAVPVPGSPTTAAPTLGQATVAITATSPAESAAVVADGDGSRPGDGPAGAWPDRGDGATEPMTVEPSGPVPQPEPADVPTAADLDRPADGVTPVRRPADPVAEPLTRTDALTAPTGHRADFDERSDDTGDTTTMATPALTTGGSTAESVSEPQPAAVQPPAGRPWSPDAKPAIATLLSSGPKPDPDAMVRSWIHGVEPGRFIADVYTVLTEPQVAVPGPSTRPATGTVADDLTLVPTPDAVRTAPPQPATSTPTPGETRTEEPPEPSDGPSPPVEAATITPDGRLLRALRRLVVLQATESVWELIDRSDGPPELIRLQRIEADLSKASDDDLAFLAFVYDVAQRQQQLENAADTDAAWNSLVELGIQGDGDVLANAIMLWSAHEHARQNVTLEHSDRRVNALSVIEQAKSDGQDRVVALWERGLLPAEPPAGRTDEVPWEAALQLWALASSIVTVAETAGPGWRWWMHDPAAAVLPARVGDVADYLRVGKRTDDADIARLSDAELADLTDAIGEVLTTAGPDESDAGVLAVLSAHDVLLDRAPGPPTEPSEPSEPTDTGDVDLPDLASVTSSEPEAATNPQSVADPRLLRRLRRMVVANATSEVQRYFANLTDEQQPTVTRLRDTLGRLPSADADALALVAFAYERALAHEDARARMEAETRERLNDLFAEDPAQAPGQVSLLWLAHAEAEMSTAMESSPAYVRARRLASEAIEDSRDPVAALRSAGLLPAADTDAFYQSTGVEAVRIWEQARETVGAAALAGPGWRWWIDDPLLAAPPRIADMVRRYLRDGTSIGDSAVAGISAHHLAQVEAAVRQAAAGATPDGLDALVARVLGDFDALLGVGERFPVEVRGEARELEVRVTLAGFELAPTQDGPDDRTLVDTTVLATATQAESKTVGASTVVSGPFNLAFVDGGTAVPVSVRLGGTVRDISHNVTSSHVVQSDQQVRPTHADVGTAGIKVAATFHLRLVRPRSVAHLATRQDGDLLPTLFTRSDVGEQEVPGTSRTVQAEVGLATPEYSLDAGFEPVRRENSPLGEHLPKAITPESAATTHLNALVRSVLPPGLLMIGTDSRRTLLSILRQRHVKASFRQFAEGVRVPSLFDETTKRWFPSFVITATGDTHTDSRQTAAALIRDTLVGFRGLHHDTSANSALAVSVTGGYRVADRAAVAAGVDAGTRRQQRALGGGAGGRMRTVFYMGPSVLRAYDVRWTLSVDGRAEPHVATGTDTVDVRVATDLMRRLPAPIPLAAGHWLLHHPIGDGVLAEISGLEKVRARIRDMMEGSGFSLHGARSAKAANTVRRLVEAQQHHDKVQDLLTEPGVRSFVDSLFDTGIPLTFSRRRRADIERVQIVVKAHRRSGRQDGQSRTVSFQQGGIAVDRAGVELSNSRSLGGHAMAGYAKGLFGTSTTVGLLMRYMYQRLRVIGVSPQRVRVGLTTGDPAPVDGSRVTALAYDLDVDFEIKMTSYFRPRSWVRVVTVGTVIGPNTKVALKRLLNTRSSRPYGRIHTKIDEAGQIARIAVPRAKVKASNKVIRALRKVAIPGAEPATRPTPPTADHSIWLRSEKATVWVDKPWAGVMETITGGSGPGPITVDTGPGLAVPRLPAVPDDRQEAKAAEPARLAPLLPLRIAVPGIAGIGQLGGHALDLVETAGLASMALPGSHVRAQLDAFFSPEFLEAKLPLMMEHGNTTGRMLWSNVFTNDEAELHVTFEPTAFHEPALRELETEDAVIGSYALTNTRSRTHEFAVRLVEAYRHVDDTAGYSSSDNHIGWRHSRTRGEANHRHGGAERNRVEEGPTVVYLVSGDFRLTLTRRTVGAGDIGASTPRSQTWLVHMPRSTVMEMSLIDVLDTNERIKHAAAGPDRPLAELPLPGGLDHHLGSIQINARPAGEGWYAPAYLMPGAHRGNLGPGLAVHIGDTWSVAGDLSRQLARHGVDLLPEDPFQDPMGNVSRLSVVLGRYGIAAFIDSALTAGIPLRLYQRRRLKRTLGLVKQTRGHDVHIELELINVDPDRIVDDHTEHEYIASARRRYTKLWGRRSGIEFTTVTSAGVMPALVNQTPAEIKAKGEADTPVASTGVVPVVNLDSQAESNRGQTQLTNDERWLVPRGPMVKFKGTAQLVVKVPSVSTATGSLTVRSHTFAFEFKIPELDVRASPAPARPIPIGPAAAPRGVGIPLHAAELTLDALQQWQYASGTYRLPDRAAVITYPGTASAEQAVMAAVRTHHDEHRGWWPELLGAHLTDGPRAVAASALSALVMPETSKPQYPNLVAGGEKVSLFGEGPFPIFPVVLQRLVRLTNPRLVRAYKDPKMEAPRWQTAGVTESVSTQTAANAGVGVRSGSYDGVWPHAIPGLPSNIGGSSRTGNAQTHTASRYANVKHKRGLVYVFEFDAQERFVVRPDDDAPVTAGTAVTGRQVDLIDPVLVSVPYRIAESEQWLADEGNQAAAEAWALAADQQGVWAAAALKVREAEHAEKQHDSTHAGSLTGLRADHRRQEEVYLQLKRAAERISDALLAGTWRPAQTHRPGSPGLETIDESSSAEEVAESVDAPVPETQELPQAGVQVQSSEVSGPVLLPSTDQVVVLGAPVPEQELAETLEGGGTVSGSGTADAVGGASDPQARPSDPTRDIPGSVPPNPAAVVPPDDRGTATGGQDPAAAMTLSPPHTAALARFNGALPASGAVHGGLARAVELLPKPGLMLLDEDQRDQRTAAARFRALDSEYVVFAHGGPDGPMVNGRTVTAAQLRDMINDDPRSYGKDIILVQCDAVSPDGDSFADKLFAILPAHHRTLLALAEHACVVTEPDAPAGTLTEVISVRPELDPQGRLHLSATGIHRYTDHPDTSTIEGNRTAQVTQHGARLSRARTHITPRHPNAGGDGLPDDAAAAAARGPLVPTQLIEHVPGVVVFAAPATDPPGLTDTRRAGAVHRRPAETPDTTFRPRPRRYRPSRESAQFADGDGPAANVSMVYREIESQRQSAYEAAAWLTDLARRHGNEPLDTIAKTFRVTRRFQQSLPSYLSPDNVTRLQELSRDLASNRQKLINQAWAFQAELQRRAADLRDDAARVRPLAVDAALGTLSNADRRYFSELVDLAPSTVSSEVGQTIAEISRLDRLGSQQPLTTDQATRREQLRQDLRGRLASDIAHALTAHAEVATRDAAAIPERIDQIVLAGNWENTWRRVSRDVARQVVDRVSDLMLYEPANHYRTGDRYHGAALDRVMSFVRNASYEVPSKEPDPLVDIGRNAFLAMHFGVGTCREYAALAFSLLWNDPRMRGVPLTYVMHQMDHGFVLVGPPGHPNTLVVDAWPWRPTSTTVSHYFLDMSEIGFRFTATPDGRDLLELGRDNVHLHLLPSLPPLRPRPAPLQSFRWDDGYWDTLHSYRDDLGTANSDSEGEGSAESR</sequence>
<comment type="caution">
    <text evidence="2">The sequence shown here is derived from an EMBL/GenBank/DDBJ whole genome shotgun (WGS) entry which is preliminary data.</text>
</comment>
<dbReference type="EMBL" id="BONI01000116">
    <property type="protein sequence ID" value="GIG11129.1"/>
    <property type="molecule type" value="Genomic_DNA"/>
</dbReference>
<proteinExistence type="predicted"/>
<keyword evidence="3" id="KW-1185">Reference proteome</keyword>
<feature type="compositionally biased region" description="Polar residues" evidence="1">
    <location>
        <begin position="3112"/>
        <end position="3125"/>
    </location>
</feature>
<gene>
    <name evidence="2" type="ORF">Cco03nite_78290</name>
</gene>
<feature type="compositionally biased region" description="Polar residues" evidence="1">
    <location>
        <begin position="842"/>
        <end position="856"/>
    </location>
</feature>
<dbReference type="Proteomes" id="UP000630887">
    <property type="component" value="Unassembled WGS sequence"/>
</dbReference>
<feature type="region of interest" description="Disordered" evidence="1">
    <location>
        <begin position="3107"/>
        <end position="3153"/>
    </location>
</feature>
<evidence type="ECO:0000313" key="2">
    <source>
        <dbReference type="EMBL" id="GIG11129.1"/>
    </source>
</evidence>
<feature type="region of interest" description="Disordered" evidence="1">
    <location>
        <begin position="231"/>
        <end position="261"/>
    </location>
</feature>
<evidence type="ECO:0000256" key="1">
    <source>
        <dbReference type="SAM" id="MobiDB-lite"/>
    </source>
</evidence>
<feature type="compositionally biased region" description="Low complexity" evidence="1">
    <location>
        <begin position="404"/>
        <end position="417"/>
    </location>
</feature>
<accession>A0A8J3L491</accession>
<evidence type="ECO:0000313" key="3">
    <source>
        <dbReference type="Proteomes" id="UP000630887"/>
    </source>
</evidence>
<feature type="compositionally biased region" description="Basic residues" evidence="1">
    <location>
        <begin position="3129"/>
        <end position="3139"/>
    </location>
</feature>
<feature type="region of interest" description="Disordered" evidence="1">
    <location>
        <begin position="813"/>
        <end position="859"/>
    </location>
</feature>
<protein>
    <submittedName>
        <fullName evidence="2">Uncharacterized protein</fullName>
    </submittedName>
</protein>
<feature type="compositionally biased region" description="Acidic residues" evidence="1">
    <location>
        <begin position="2803"/>
        <end position="2815"/>
    </location>
</feature>
<feature type="region of interest" description="Disordered" evidence="1">
    <location>
        <begin position="2790"/>
        <end position="2835"/>
    </location>
</feature>